<dbReference type="EMBL" id="JAUHTR010000008">
    <property type="protein sequence ID" value="MDN4525868.1"/>
    <property type="molecule type" value="Genomic_DNA"/>
</dbReference>
<name>A0ABT8HYL6_9BACL</name>
<keyword evidence="2" id="KW-0805">Transcription regulation</keyword>
<organism evidence="6 7">
    <name type="scientific">Fictibacillus fluitans</name>
    <dbReference type="NCBI Taxonomy" id="3058422"/>
    <lineage>
        <taxon>Bacteria</taxon>
        <taxon>Bacillati</taxon>
        <taxon>Bacillota</taxon>
        <taxon>Bacilli</taxon>
        <taxon>Bacillales</taxon>
        <taxon>Fictibacillaceae</taxon>
        <taxon>Fictibacillus</taxon>
    </lineage>
</organism>
<dbReference type="Pfam" id="PF00126">
    <property type="entry name" value="HTH_1"/>
    <property type="match status" value="1"/>
</dbReference>
<dbReference type="PANTHER" id="PTHR30126">
    <property type="entry name" value="HTH-TYPE TRANSCRIPTIONAL REGULATOR"/>
    <property type="match status" value="1"/>
</dbReference>
<evidence type="ECO:0000256" key="4">
    <source>
        <dbReference type="ARBA" id="ARBA00023163"/>
    </source>
</evidence>
<keyword evidence="4" id="KW-0804">Transcription</keyword>
<dbReference type="Proteomes" id="UP001172721">
    <property type="component" value="Unassembled WGS sequence"/>
</dbReference>
<sequence length="290" mass="33497">MVDFEWYRSFISIYKHNSVSGAAKSRFMTQPAMSQHLAALEAEVGESLFTRTSRKMKPTEKGKELYTLLAPLIESLEETTIGFKASSTPALPVIRIGTAPEIFRGSFLPNMEELELKVIAQFGTAAAVLEFLKEDKSDVVITSQKYETAGIEHVKILEEKFLVVTHPNLEIPDFENRDEFEKWLCHQKWLSYGLDLPIIRRFWRELFKRRPQLQPAHILLDLHMILRSIEQNYGISVLPNYMLDRPLADGTIKVPFPEHYVTNEIYVAYKIKNKSDPALQRTIQFIKDHV</sequence>
<gene>
    <name evidence="6" type="ORF">QYB97_15390</name>
</gene>
<dbReference type="RefSeq" id="WP_301166893.1">
    <property type="nucleotide sequence ID" value="NZ_JAUHTR010000008.1"/>
</dbReference>
<evidence type="ECO:0000256" key="3">
    <source>
        <dbReference type="ARBA" id="ARBA00023125"/>
    </source>
</evidence>
<protein>
    <submittedName>
        <fullName evidence="6">LysR family transcriptional regulator</fullName>
    </submittedName>
</protein>
<dbReference type="CDD" id="cd05466">
    <property type="entry name" value="PBP2_LTTR_substrate"/>
    <property type="match status" value="1"/>
</dbReference>
<evidence type="ECO:0000256" key="2">
    <source>
        <dbReference type="ARBA" id="ARBA00023015"/>
    </source>
</evidence>
<comment type="caution">
    <text evidence="6">The sequence shown here is derived from an EMBL/GenBank/DDBJ whole genome shotgun (WGS) entry which is preliminary data.</text>
</comment>
<dbReference type="InterPro" id="IPR000847">
    <property type="entry name" value="LysR_HTH_N"/>
</dbReference>
<dbReference type="PANTHER" id="PTHR30126:SF40">
    <property type="entry name" value="HTH-TYPE TRANSCRIPTIONAL REGULATOR GLTR"/>
    <property type="match status" value="1"/>
</dbReference>
<evidence type="ECO:0000313" key="6">
    <source>
        <dbReference type="EMBL" id="MDN4525868.1"/>
    </source>
</evidence>
<keyword evidence="7" id="KW-1185">Reference proteome</keyword>
<feature type="domain" description="HTH lysR-type" evidence="5">
    <location>
        <begin position="2"/>
        <end position="59"/>
    </location>
</feature>
<dbReference type="InterPro" id="IPR036388">
    <property type="entry name" value="WH-like_DNA-bd_sf"/>
</dbReference>
<keyword evidence="3" id="KW-0238">DNA-binding</keyword>
<comment type="similarity">
    <text evidence="1">Belongs to the LysR transcriptional regulatory family.</text>
</comment>
<dbReference type="PROSITE" id="PS50931">
    <property type="entry name" value="HTH_LYSR"/>
    <property type="match status" value="1"/>
</dbReference>
<dbReference type="InterPro" id="IPR005119">
    <property type="entry name" value="LysR_subst-bd"/>
</dbReference>
<evidence type="ECO:0000256" key="1">
    <source>
        <dbReference type="ARBA" id="ARBA00009437"/>
    </source>
</evidence>
<dbReference type="Gene3D" id="1.10.10.10">
    <property type="entry name" value="Winged helix-like DNA-binding domain superfamily/Winged helix DNA-binding domain"/>
    <property type="match status" value="1"/>
</dbReference>
<evidence type="ECO:0000313" key="7">
    <source>
        <dbReference type="Proteomes" id="UP001172721"/>
    </source>
</evidence>
<dbReference type="PRINTS" id="PR00039">
    <property type="entry name" value="HTHLYSR"/>
</dbReference>
<accession>A0ABT8HYL6</accession>
<proteinExistence type="inferred from homology"/>
<dbReference type="InterPro" id="IPR036390">
    <property type="entry name" value="WH_DNA-bd_sf"/>
</dbReference>
<dbReference type="Pfam" id="PF03466">
    <property type="entry name" value="LysR_substrate"/>
    <property type="match status" value="1"/>
</dbReference>
<reference evidence="6" key="1">
    <citation type="submission" date="2023-07" db="EMBL/GenBank/DDBJ databases">
        <title>Fictibacillus sp. isolated from freshwater pond.</title>
        <authorList>
            <person name="Kirdat K."/>
            <person name="Bhat A."/>
            <person name="Mourya A."/>
            <person name="Yadav A."/>
        </authorList>
    </citation>
    <scope>NUCLEOTIDE SEQUENCE</scope>
    <source>
        <strain evidence="6">NE201</strain>
    </source>
</reference>
<evidence type="ECO:0000259" key="5">
    <source>
        <dbReference type="PROSITE" id="PS50931"/>
    </source>
</evidence>
<dbReference type="SUPFAM" id="SSF46785">
    <property type="entry name" value="Winged helix' DNA-binding domain"/>
    <property type="match status" value="1"/>
</dbReference>
<dbReference type="Gene3D" id="3.40.190.10">
    <property type="entry name" value="Periplasmic binding protein-like II"/>
    <property type="match status" value="2"/>
</dbReference>
<dbReference type="SUPFAM" id="SSF53850">
    <property type="entry name" value="Periplasmic binding protein-like II"/>
    <property type="match status" value="1"/>
</dbReference>